<dbReference type="PANTHER" id="PTHR24559:SF444">
    <property type="entry name" value="REVERSE TRANSCRIPTASE DOMAIN-CONTAINING PROTEIN"/>
    <property type="match status" value="1"/>
</dbReference>
<sequence length="441" mass="49233">MTVVLNDDNELIPSHTVTGWRVCIDYRKLNDATQKDHFPIPFIDQMLERLCGNEYYRFLDGFQDSSKFQSHPKIKKRQRHQVFGAGIEVDGAKIDVIAKLPYPTNVKGEIILLIIHQSRKSLRRYASWCRLGYGSVYGRWEGVVKNLSNEDIVVALFGVPLSSIEGVDVLTMKIKAYASPKEDTPIDKLVSFLKPVSYVEAAGASPSKPSTGKANFCHLVFENVFDGVQLSIPMNVVQTVFSEDGISLIASQTGKPIMLDSFTSLICIESWGRSSFSHCLIEIKADEHLQDSVTMGIPLPKGEGFIKETAKTTPNVVDNYGFKMVVNKKKSGKTGPTVVKTTWQPIKQKYYPSASTVHTSNPYDASDNMESDEDVEVVNVYGLSLALVYVSIKIFLEGNPLPKKLDNALWAFRTAYKTPTGCTMGKLVTYLWRSNIKRIGH</sequence>
<gene>
    <name evidence="1" type="ORF">Tci_206362</name>
</gene>
<dbReference type="InterPro" id="IPR043502">
    <property type="entry name" value="DNA/RNA_pol_sf"/>
</dbReference>
<name>A0A699GW37_TANCI</name>
<dbReference type="GO" id="GO:0003964">
    <property type="term" value="F:RNA-directed DNA polymerase activity"/>
    <property type="evidence" value="ECO:0007669"/>
    <property type="project" value="UniProtKB-KW"/>
</dbReference>
<dbReference type="InterPro" id="IPR043128">
    <property type="entry name" value="Rev_trsase/Diguanyl_cyclase"/>
</dbReference>
<proteinExistence type="predicted"/>
<keyword evidence="1" id="KW-0808">Transferase</keyword>
<organism evidence="1">
    <name type="scientific">Tanacetum cinerariifolium</name>
    <name type="common">Dalmatian daisy</name>
    <name type="synonym">Chrysanthemum cinerariifolium</name>
    <dbReference type="NCBI Taxonomy" id="118510"/>
    <lineage>
        <taxon>Eukaryota</taxon>
        <taxon>Viridiplantae</taxon>
        <taxon>Streptophyta</taxon>
        <taxon>Embryophyta</taxon>
        <taxon>Tracheophyta</taxon>
        <taxon>Spermatophyta</taxon>
        <taxon>Magnoliopsida</taxon>
        <taxon>eudicotyledons</taxon>
        <taxon>Gunneridae</taxon>
        <taxon>Pentapetalae</taxon>
        <taxon>asterids</taxon>
        <taxon>campanulids</taxon>
        <taxon>Asterales</taxon>
        <taxon>Asteraceae</taxon>
        <taxon>Asteroideae</taxon>
        <taxon>Anthemideae</taxon>
        <taxon>Anthemidinae</taxon>
        <taxon>Tanacetum</taxon>
    </lineage>
</organism>
<dbReference type="Gene3D" id="3.30.70.270">
    <property type="match status" value="1"/>
</dbReference>
<protein>
    <submittedName>
        <fullName evidence="1">RNA-directed DNA polymerase homolog</fullName>
    </submittedName>
</protein>
<accession>A0A699GW37</accession>
<dbReference type="EMBL" id="BKCJ010054512">
    <property type="protein sequence ID" value="GEW34386.1"/>
    <property type="molecule type" value="Genomic_DNA"/>
</dbReference>
<dbReference type="AlphaFoldDB" id="A0A699GW37"/>
<comment type="caution">
    <text evidence="1">The sequence shown here is derived from an EMBL/GenBank/DDBJ whole genome shotgun (WGS) entry which is preliminary data.</text>
</comment>
<dbReference type="InterPro" id="IPR053134">
    <property type="entry name" value="RNA-dir_DNA_polymerase"/>
</dbReference>
<evidence type="ECO:0000313" key="1">
    <source>
        <dbReference type="EMBL" id="GEW34386.1"/>
    </source>
</evidence>
<keyword evidence="1" id="KW-0548">Nucleotidyltransferase</keyword>
<dbReference type="PANTHER" id="PTHR24559">
    <property type="entry name" value="TRANSPOSON TY3-I GAG-POL POLYPROTEIN"/>
    <property type="match status" value="1"/>
</dbReference>
<dbReference type="SUPFAM" id="SSF56672">
    <property type="entry name" value="DNA/RNA polymerases"/>
    <property type="match status" value="1"/>
</dbReference>
<reference evidence="1" key="1">
    <citation type="journal article" date="2019" name="Sci. Rep.">
        <title>Draft genome of Tanacetum cinerariifolium, the natural source of mosquito coil.</title>
        <authorList>
            <person name="Yamashiro T."/>
            <person name="Shiraishi A."/>
            <person name="Satake H."/>
            <person name="Nakayama K."/>
        </authorList>
    </citation>
    <scope>NUCLEOTIDE SEQUENCE</scope>
</reference>
<keyword evidence="1" id="KW-0695">RNA-directed DNA polymerase</keyword>